<gene>
    <name evidence="16" type="ORF">niasHS_009245</name>
</gene>
<evidence type="ECO:0000256" key="13">
    <source>
        <dbReference type="PIRSR" id="PIRSR001558-1"/>
    </source>
</evidence>
<dbReference type="Proteomes" id="UP001620645">
    <property type="component" value="Unassembled WGS sequence"/>
</dbReference>
<reference evidence="16 17" key="1">
    <citation type="submission" date="2024-10" db="EMBL/GenBank/DDBJ databases">
        <authorList>
            <person name="Kim D."/>
        </authorList>
    </citation>
    <scope>NUCLEOTIDE SEQUENCE [LARGE SCALE GENOMIC DNA]</scope>
    <source>
        <strain evidence="16">Taebaek</strain>
    </source>
</reference>
<dbReference type="InterPro" id="IPR016185">
    <property type="entry name" value="PreATP-grasp_dom_sf"/>
</dbReference>
<accession>A0ABD2IX31</accession>
<proteinExistence type="inferred from homology"/>
<comment type="pathway">
    <text evidence="1 12">Sulfur metabolism; glutathione biosynthesis; glutathione from L-cysteine and L-glutamate: step 2/2.</text>
</comment>
<dbReference type="InterPro" id="IPR014709">
    <property type="entry name" value="Glutathione_synthase_C_euk"/>
</dbReference>
<comment type="caution">
    <text evidence="16">The sequence shown here is derived from an EMBL/GenBank/DDBJ whole genome shotgun (WGS) entry which is preliminary data.</text>
</comment>
<evidence type="ECO:0000256" key="8">
    <source>
        <dbReference type="ARBA" id="ARBA00022741"/>
    </source>
</evidence>
<keyword evidence="6 12" id="KW-0317">Glutathione biosynthesis</keyword>
<evidence type="ECO:0000256" key="3">
    <source>
        <dbReference type="ARBA" id="ARBA00012214"/>
    </source>
</evidence>
<evidence type="ECO:0000256" key="14">
    <source>
        <dbReference type="PIRSR" id="PIRSR001558-2"/>
    </source>
</evidence>
<comment type="catalytic activity">
    <reaction evidence="11">
        <text>gamma-L-glutamyl-L-cysteine + glycine + ATP = glutathione + ADP + phosphate + H(+)</text>
        <dbReference type="Rhea" id="RHEA:13557"/>
        <dbReference type="ChEBI" id="CHEBI:15378"/>
        <dbReference type="ChEBI" id="CHEBI:30616"/>
        <dbReference type="ChEBI" id="CHEBI:43474"/>
        <dbReference type="ChEBI" id="CHEBI:57305"/>
        <dbReference type="ChEBI" id="CHEBI:57925"/>
        <dbReference type="ChEBI" id="CHEBI:58173"/>
        <dbReference type="ChEBI" id="CHEBI:456216"/>
        <dbReference type="EC" id="6.3.2.3"/>
    </reaction>
    <physiologicalReaction direction="left-to-right" evidence="11">
        <dbReference type="Rhea" id="RHEA:13558"/>
    </physiologicalReaction>
</comment>
<evidence type="ECO:0000313" key="16">
    <source>
        <dbReference type="EMBL" id="KAL3084474.1"/>
    </source>
</evidence>
<dbReference type="Pfam" id="PF03917">
    <property type="entry name" value="GSH_synth_ATP"/>
    <property type="match status" value="1"/>
</dbReference>
<dbReference type="GO" id="GO:0004363">
    <property type="term" value="F:glutathione synthase activity"/>
    <property type="evidence" value="ECO:0007669"/>
    <property type="project" value="UniProtKB-UniRule"/>
</dbReference>
<dbReference type="InterPro" id="IPR005615">
    <property type="entry name" value="Glutathione_synthase"/>
</dbReference>
<keyword evidence="8 12" id="KW-0547">Nucleotide-binding</keyword>
<evidence type="ECO:0000313" key="17">
    <source>
        <dbReference type="Proteomes" id="UP001620645"/>
    </source>
</evidence>
<organism evidence="16 17">
    <name type="scientific">Heterodera schachtii</name>
    <name type="common">Sugarbeet cyst nematode worm</name>
    <name type="synonym">Tylenchus schachtii</name>
    <dbReference type="NCBI Taxonomy" id="97005"/>
    <lineage>
        <taxon>Eukaryota</taxon>
        <taxon>Metazoa</taxon>
        <taxon>Ecdysozoa</taxon>
        <taxon>Nematoda</taxon>
        <taxon>Chromadorea</taxon>
        <taxon>Rhabditida</taxon>
        <taxon>Tylenchina</taxon>
        <taxon>Tylenchomorpha</taxon>
        <taxon>Tylenchoidea</taxon>
        <taxon>Heteroderidae</taxon>
        <taxon>Heteroderinae</taxon>
        <taxon>Heterodera</taxon>
    </lineage>
</organism>
<dbReference type="GO" id="GO:0043295">
    <property type="term" value="F:glutathione binding"/>
    <property type="evidence" value="ECO:0007669"/>
    <property type="project" value="UniProtKB-UniRule"/>
</dbReference>
<dbReference type="AlphaFoldDB" id="A0ABD2IX31"/>
<comment type="similarity">
    <text evidence="2 12">Belongs to the eukaryotic GSH synthase family.</text>
</comment>
<dbReference type="Pfam" id="PF03199">
    <property type="entry name" value="GSH_synthase"/>
    <property type="match status" value="1"/>
</dbReference>
<evidence type="ECO:0000256" key="7">
    <source>
        <dbReference type="ARBA" id="ARBA00022723"/>
    </source>
</evidence>
<evidence type="ECO:0000256" key="9">
    <source>
        <dbReference type="ARBA" id="ARBA00022840"/>
    </source>
</evidence>
<evidence type="ECO:0000256" key="5">
    <source>
        <dbReference type="ARBA" id="ARBA00022598"/>
    </source>
</evidence>
<feature type="binding site" evidence="14">
    <location>
        <position position="436"/>
    </location>
    <ligand>
        <name>Mg(2+)</name>
        <dbReference type="ChEBI" id="CHEBI:18420"/>
    </ligand>
</feature>
<evidence type="ECO:0000256" key="12">
    <source>
        <dbReference type="PIRNR" id="PIRNR001558"/>
    </source>
</evidence>
<evidence type="ECO:0000256" key="2">
    <source>
        <dbReference type="ARBA" id="ARBA00010385"/>
    </source>
</evidence>
<evidence type="ECO:0000256" key="6">
    <source>
        <dbReference type="ARBA" id="ARBA00022684"/>
    </source>
</evidence>
<dbReference type="PIRSF" id="PIRSF001558">
    <property type="entry name" value="GSHase"/>
    <property type="match status" value="1"/>
</dbReference>
<protein>
    <recommendedName>
        <fullName evidence="4 12">Glutathione synthetase</fullName>
        <shortName evidence="12">GSH-S</shortName>
        <ecNumber evidence="3 12">6.3.2.3</ecNumber>
    </recommendedName>
</protein>
<dbReference type="PANTHER" id="PTHR11130">
    <property type="entry name" value="GLUTATHIONE SYNTHETASE"/>
    <property type="match status" value="1"/>
</dbReference>
<feature type="binding site" evidence="13">
    <location>
        <position position="370"/>
    </location>
    <ligand>
        <name>ATP</name>
        <dbReference type="ChEBI" id="CHEBI:30616"/>
    </ligand>
</feature>
<feature type="binding site" evidence="13">
    <location>
        <position position="492"/>
    </location>
    <ligand>
        <name>ATP</name>
        <dbReference type="ChEBI" id="CHEBI:30616"/>
    </ligand>
</feature>
<feature type="binding site" evidence="13">
    <location>
        <position position="521"/>
    </location>
    <ligand>
        <name>ATP</name>
        <dbReference type="ChEBI" id="CHEBI:30616"/>
    </ligand>
</feature>
<sequence>MSNGQAERFVDTFKRTTYRTTPSESLNAKSPAQMFLGRKIRTTFDLQKPKPKQPIILGESSTSLGPNLRDLEVFVEYAKFWAHKIGLVVHHKEHYDKKDAAVIKSFSLFPSPFPRRLFEQAKKVQTAMNLLYFRVSQDFDFLIETLQPLAETTEHIRVWLELLREVKSEGVHQPINLLLIRSDYMCHVNNGEATEKNDYELKQVEVNIGNYGGAGYASHLTQFHRKMMETAGRNVLAGTLPDNGSDEQLAEALYEAWKLFGDPKAIMLIVANKYNRTFEMSHIDQILIKLAKNDNHQIQIVIFSLAECVERLTLDEDNFSLRLDGQIVGVVHLKTTCFKPTPEQIASRRMIERSTAIKCPTAAADLASMKKVQQVLAKPGVLERFFPNSDDAELIAALRPTFAEMWALDKEDEHTKSIIKDATENPMKYVLKPSQEGGGHNFWGEEIGEKLRTFTKEELAAHILMQRLRPMVGKNYLVHSFRDVKFTATTSELSTFGYLLGNGRENTVSHNVSKGHMMRTKPEHINEGGVIAGEGVHDSPFLI</sequence>
<keyword evidence="10 12" id="KW-0460">Magnesium</keyword>
<dbReference type="GO" id="GO:0005524">
    <property type="term" value="F:ATP binding"/>
    <property type="evidence" value="ECO:0007669"/>
    <property type="project" value="UniProtKB-UniRule"/>
</dbReference>
<feature type="binding site" evidence="13">
    <location>
        <position position="519"/>
    </location>
    <ligand>
        <name>substrate</name>
    </ligand>
</feature>
<evidence type="ECO:0000259" key="15">
    <source>
        <dbReference type="Pfam" id="PF03199"/>
    </source>
</evidence>
<dbReference type="Gene3D" id="3.30.470.20">
    <property type="entry name" value="ATP-grasp fold, B domain"/>
    <property type="match status" value="1"/>
</dbReference>
<dbReference type="PANTHER" id="PTHR11130:SF0">
    <property type="entry name" value="GLUTATHIONE SYNTHETASE"/>
    <property type="match status" value="1"/>
</dbReference>
<dbReference type="Gene3D" id="3.30.1490.50">
    <property type="match status" value="1"/>
</dbReference>
<dbReference type="SUPFAM" id="SSF56059">
    <property type="entry name" value="Glutathione synthetase ATP-binding domain-like"/>
    <property type="match status" value="1"/>
</dbReference>
<dbReference type="EC" id="6.3.2.3" evidence="3 12"/>
<dbReference type="Gene3D" id="3.40.50.1760">
    <property type="entry name" value="Glutathione synthase, substrate-binding domain superfamily, eukaryotic"/>
    <property type="match status" value="1"/>
</dbReference>
<feature type="binding site" evidence="13">
    <location>
        <begin position="432"/>
        <end position="441"/>
    </location>
    <ligand>
        <name>ATP</name>
        <dbReference type="ChEBI" id="CHEBI:30616"/>
    </ligand>
</feature>
<dbReference type="InterPro" id="IPR037013">
    <property type="entry name" value="GSH-S_sub-bd_sf"/>
</dbReference>
<evidence type="ECO:0000256" key="10">
    <source>
        <dbReference type="ARBA" id="ARBA00022842"/>
    </source>
</evidence>
<feature type="domain" description="Glutathione synthase substrate-binding" evidence="15">
    <location>
        <begin position="279"/>
        <end position="367"/>
    </location>
</feature>
<feature type="binding site" evidence="13">
    <location>
        <position position="285"/>
    </location>
    <ligand>
        <name>substrate</name>
    </ligand>
</feature>
<dbReference type="SUPFAM" id="SSF52440">
    <property type="entry name" value="PreATP-grasp domain"/>
    <property type="match status" value="1"/>
</dbReference>
<dbReference type="GO" id="GO:0000287">
    <property type="term" value="F:magnesium ion binding"/>
    <property type="evidence" value="ECO:0007669"/>
    <property type="project" value="UniProtKB-UniRule"/>
</dbReference>
<name>A0ABD2IX31_HETSC</name>
<dbReference type="InterPro" id="IPR014049">
    <property type="entry name" value="Glutathione_synthase_N_euk"/>
</dbReference>
<feature type="binding site" evidence="13">
    <location>
        <position position="527"/>
    </location>
    <ligand>
        <name>ATP</name>
        <dbReference type="ChEBI" id="CHEBI:30616"/>
    </ligand>
</feature>
<dbReference type="EMBL" id="JBICCN010000234">
    <property type="protein sequence ID" value="KAL3084474.1"/>
    <property type="molecule type" value="Genomic_DNA"/>
</dbReference>
<keyword evidence="7 12" id="KW-0479">Metal-binding</keyword>
<evidence type="ECO:0000256" key="1">
    <source>
        <dbReference type="ARBA" id="ARBA00004965"/>
    </source>
</evidence>
<keyword evidence="17" id="KW-1185">Reference proteome</keyword>
<keyword evidence="9 12" id="KW-0067">ATP-binding</keyword>
<dbReference type="Gene3D" id="1.10.1080.10">
    <property type="entry name" value="Glutathione Synthetase, Chain A, domain 3"/>
    <property type="match status" value="1"/>
</dbReference>
<dbReference type="Gene3D" id="3.30.1490.80">
    <property type="match status" value="1"/>
</dbReference>
<evidence type="ECO:0000256" key="11">
    <source>
        <dbReference type="ARBA" id="ARBA00048871"/>
    </source>
</evidence>
<keyword evidence="5 12" id="KW-0436">Ligase</keyword>
<dbReference type="InterPro" id="IPR014042">
    <property type="entry name" value="Glutathione_synthase_a-hlx"/>
</dbReference>
<evidence type="ECO:0000256" key="4">
    <source>
        <dbReference type="ARBA" id="ARBA00020821"/>
    </source>
</evidence>
<dbReference type="InterPro" id="IPR004887">
    <property type="entry name" value="GSH_synth_subst-bd"/>
</dbReference>
<comment type="cofactor">
    <cofactor evidence="12 14">
        <name>Mg(2+)</name>
        <dbReference type="ChEBI" id="CHEBI:18420"/>
    </cofactor>
    <text evidence="12 14">Binds 1 Mg(2+) ion per subunit.</text>
</comment>